<evidence type="ECO:0000256" key="5">
    <source>
        <dbReference type="HAMAP-Rule" id="MF_00651"/>
    </source>
</evidence>
<dbReference type="Proteomes" id="UP000231371">
    <property type="component" value="Unassembled WGS sequence"/>
</dbReference>
<dbReference type="Gene3D" id="3.30.420.140">
    <property type="entry name" value="YqgF/RNase H-like domain"/>
    <property type="match status" value="1"/>
</dbReference>
<dbReference type="GO" id="GO:0005829">
    <property type="term" value="C:cytosol"/>
    <property type="evidence" value="ECO:0007669"/>
    <property type="project" value="TreeGrafter"/>
</dbReference>
<dbReference type="AlphaFoldDB" id="A0A2H0KGN4"/>
<evidence type="ECO:0000313" key="7">
    <source>
        <dbReference type="EMBL" id="PIQ70399.1"/>
    </source>
</evidence>
<dbReference type="NCBIfam" id="TIGR00250">
    <property type="entry name" value="RNAse_H_YqgF"/>
    <property type="match status" value="1"/>
</dbReference>
<dbReference type="SMART" id="SM00732">
    <property type="entry name" value="YqgFc"/>
    <property type="match status" value="1"/>
</dbReference>
<dbReference type="GO" id="GO:0004518">
    <property type="term" value="F:nuclease activity"/>
    <property type="evidence" value="ECO:0007669"/>
    <property type="project" value="UniProtKB-KW"/>
</dbReference>
<dbReference type="InterPro" id="IPR005227">
    <property type="entry name" value="YqgF"/>
</dbReference>
<gene>
    <name evidence="7" type="ORF">COV89_00620</name>
</gene>
<comment type="subcellular location">
    <subcellularLocation>
        <location evidence="5">Cytoplasm</location>
    </subcellularLocation>
</comment>
<dbReference type="InterPro" id="IPR012337">
    <property type="entry name" value="RNaseH-like_sf"/>
</dbReference>
<dbReference type="PANTHER" id="PTHR33317:SF4">
    <property type="entry name" value="POLYNUCLEOTIDYL TRANSFERASE, RIBONUCLEASE H-LIKE SUPERFAMILY PROTEIN"/>
    <property type="match status" value="1"/>
</dbReference>
<name>A0A2H0KGN4_9BACT</name>
<dbReference type="InterPro" id="IPR006641">
    <property type="entry name" value="YqgF/RNaseH-like_dom"/>
</dbReference>
<evidence type="ECO:0000259" key="6">
    <source>
        <dbReference type="SMART" id="SM00732"/>
    </source>
</evidence>
<dbReference type="GO" id="GO:0000967">
    <property type="term" value="P:rRNA 5'-end processing"/>
    <property type="evidence" value="ECO:0007669"/>
    <property type="project" value="UniProtKB-UniRule"/>
</dbReference>
<proteinExistence type="inferred from homology"/>
<reference evidence="7 8" key="1">
    <citation type="submission" date="2017-09" db="EMBL/GenBank/DDBJ databases">
        <title>Depth-based differentiation of microbial function through sediment-hosted aquifers and enrichment of novel symbionts in the deep terrestrial subsurface.</title>
        <authorList>
            <person name="Probst A.J."/>
            <person name="Ladd B."/>
            <person name="Jarett J.K."/>
            <person name="Geller-Mcgrath D.E."/>
            <person name="Sieber C.M."/>
            <person name="Emerson J.B."/>
            <person name="Anantharaman K."/>
            <person name="Thomas B.C."/>
            <person name="Malmstrom R."/>
            <person name="Stieglmeier M."/>
            <person name="Klingl A."/>
            <person name="Woyke T."/>
            <person name="Ryan C.M."/>
            <person name="Banfield J.F."/>
        </authorList>
    </citation>
    <scope>NUCLEOTIDE SEQUENCE [LARGE SCALE GENOMIC DNA]</scope>
    <source>
        <strain evidence="7">CG11_big_fil_rev_8_21_14_0_20_40_12</strain>
    </source>
</reference>
<comment type="caution">
    <text evidence="7">The sequence shown here is derived from an EMBL/GenBank/DDBJ whole genome shotgun (WGS) entry which is preliminary data.</text>
</comment>
<dbReference type="HAMAP" id="MF_00651">
    <property type="entry name" value="Nuclease_YqgF"/>
    <property type="match status" value="1"/>
</dbReference>
<dbReference type="EMBL" id="PCVI01000011">
    <property type="protein sequence ID" value="PIQ70399.1"/>
    <property type="molecule type" value="Genomic_DNA"/>
</dbReference>
<keyword evidence="3 5" id="KW-0540">Nuclease</keyword>
<organism evidence="7 8">
    <name type="scientific">Candidatus Shapirobacteria bacterium CG11_big_fil_rev_8_21_14_0_20_40_12</name>
    <dbReference type="NCBI Taxonomy" id="1974889"/>
    <lineage>
        <taxon>Bacteria</taxon>
        <taxon>Candidatus Shapironibacteriota</taxon>
    </lineage>
</organism>
<dbReference type="SUPFAM" id="SSF53098">
    <property type="entry name" value="Ribonuclease H-like"/>
    <property type="match status" value="1"/>
</dbReference>
<dbReference type="Pfam" id="PF03652">
    <property type="entry name" value="RuvX"/>
    <property type="match status" value="1"/>
</dbReference>
<comment type="function">
    <text evidence="5">Could be a nuclease involved in processing of the 5'-end of pre-16S rRNA.</text>
</comment>
<evidence type="ECO:0000256" key="3">
    <source>
        <dbReference type="ARBA" id="ARBA00022722"/>
    </source>
</evidence>
<accession>A0A2H0KGN4</accession>
<keyword evidence="2 5" id="KW-0690">Ribosome biogenesis</keyword>
<evidence type="ECO:0000256" key="4">
    <source>
        <dbReference type="ARBA" id="ARBA00022801"/>
    </source>
</evidence>
<keyword evidence="4 5" id="KW-0378">Hydrolase</keyword>
<protein>
    <recommendedName>
        <fullName evidence="5">Putative pre-16S rRNA nuclease</fullName>
        <ecNumber evidence="5">3.1.-.-</ecNumber>
    </recommendedName>
</protein>
<dbReference type="InterPro" id="IPR037027">
    <property type="entry name" value="YqgF/RNaseH-like_dom_sf"/>
</dbReference>
<dbReference type="EC" id="3.1.-.-" evidence="5"/>
<dbReference type="PANTHER" id="PTHR33317">
    <property type="entry name" value="POLYNUCLEOTIDYL TRANSFERASE, RIBONUCLEASE H-LIKE SUPERFAMILY PROTEIN"/>
    <property type="match status" value="1"/>
</dbReference>
<evidence type="ECO:0000313" key="8">
    <source>
        <dbReference type="Proteomes" id="UP000231371"/>
    </source>
</evidence>
<comment type="similarity">
    <text evidence="5">Belongs to the YqgF HJR family.</text>
</comment>
<sequence>MKILGIDYGRKKIGLAIGDTTIKLAEPLPAGRRIPEIIRDNGIKKIVIGIPSGRMDEEIKKFGDRIGKETKLPVDYFDETLTTQDAQKILIASGGKRKKRRQKEDAIAAAIMLESYLNTL</sequence>
<evidence type="ECO:0000256" key="1">
    <source>
        <dbReference type="ARBA" id="ARBA00022490"/>
    </source>
</evidence>
<dbReference type="GO" id="GO:0016788">
    <property type="term" value="F:hydrolase activity, acting on ester bonds"/>
    <property type="evidence" value="ECO:0007669"/>
    <property type="project" value="UniProtKB-UniRule"/>
</dbReference>
<keyword evidence="1 5" id="KW-0963">Cytoplasm</keyword>
<feature type="domain" description="YqgF/RNase H-like" evidence="6">
    <location>
        <begin position="1"/>
        <end position="86"/>
    </location>
</feature>
<evidence type="ECO:0000256" key="2">
    <source>
        <dbReference type="ARBA" id="ARBA00022517"/>
    </source>
</evidence>
<dbReference type="CDD" id="cd16964">
    <property type="entry name" value="YqgF"/>
    <property type="match status" value="1"/>
</dbReference>